<evidence type="ECO:0000313" key="3">
    <source>
        <dbReference type="Proteomes" id="UP001189429"/>
    </source>
</evidence>
<feature type="compositionally biased region" description="Basic and acidic residues" evidence="1">
    <location>
        <begin position="416"/>
        <end position="429"/>
    </location>
</feature>
<protein>
    <submittedName>
        <fullName evidence="2">Uncharacterized protein</fullName>
    </submittedName>
</protein>
<feature type="region of interest" description="Disordered" evidence="1">
    <location>
        <begin position="1"/>
        <end position="20"/>
    </location>
</feature>
<reference evidence="2" key="1">
    <citation type="submission" date="2023-10" db="EMBL/GenBank/DDBJ databases">
        <authorList>
            <person name="Chen Y."/>
            <person name="Shah S."/>
            <person name="Dougan E. K."/>
            <person name="Thang M."/>
            <person name="Chan C."/>
        </authorList>
    </citation>
    <scope>NUCLEOTIDE SEQUENCE [LARGE SCALE GENOMIC DNA]</scope>
</reference>
<comment type="caution">
    <text evidence="2">The sequence shown here is derived from an EMBL/GenBank/DDBJ whole genome shotgun (WGS) entry which is preliminary data.</text>
</comment>
<dbReference type="EMBL" id="CAUYUJ010017937">
    <property type="protein sequence ID" value="CAK0879278.1"/>
    <property type="molecule type" value="Genomic_DNA"/>
</dbReference>
<feature type="region of interest" description="Disordered" evidence="1">
    <location>
        <begin position="90"/>
        <end position="109"/>
    </location>
</feature>
<keyword evidence="3" id="KW-1185">Reference proteome</keyword>
<feature type="region of interest" description="Disordered" evidence="1">
    <location>
        <begin position="1068"/>
        <end position="1088"/>
    </location>
</feature>
<feature type="region of interest" description="Disordered" evidence="1">
    <location>
        <begin position="403"/>
        <end position="429"/>
    </location>
</feature>
<organism evidence="2 3">
    <name type="scientific">Prorocentrum cordatum</name>
    <dbReference type="NCBI Taxonomy" id="2364126"/>
    <lineage>
        <taxon>Eukaryota</taxon>
        <taxon>Sar</taxon>
        <taxon>Alveolata</taxon>
        <taxon>Dinophyceae</taxon>
        <taxon>Prorocentrales</taxon>
        <taxon>Prorocentraceae</taxon>
        <taxon>Prorocentrum</taxon>
    </lineage>
</organism>
<feature type="region of interest" description="Disordered" evidence="1">
    <location>
        <begin position="887"/>
        <end position="917"/>
    </location>
</feature>
<name>A0ABN9VZY7_9DINO</name>
<dbReference type="Proteomes" id="UP001189429">
    <property type="component" value="Unassembled WGS sequence"/>
</dbReference>
<accession>A0ABN9VZY7</accession>
<feature type="compositionally biased region" description="Basic and acidic residues" evidence="1">
    <location>
        <begin position="1068"/>
        <end position="1079"/>
    </location>
</feature>
<sequence length="1167" mass="129987">MSSLGASSSADGSQQSSAASAAVAVRVAERTIAEIEGDKCDDSGKYADFADRCGGTRSPLELLGMCEQLYCENADCRLSLVDETGLWTTDRHPLNAEGRGDEDSVSQREESVTKIGIVDIRKGPWYMKCPEHMKREVRPGTQYLLFHWGTLLEGARRAFAKDGQKKNRTVQLSVMNGVKACKELNIRMPKDAIRFLINVGNLVNDQQTPKTFVEILESTDSLEMAWTKKKNANNWSAPALGGQAKLEEYKFEFIKTLSRDWRTYRNYELCNTFYKESKKVFTDGTTTVWAEFKRRALAEIAFTQPLASKHERTFIVLASVLRKLRYNHPQFIVDVIMQYFPRTPTAGNIGKGFLHSEGLAPIDVFKEDAIDTMMESMKESAVWKQLKADKAKRNEMLLQAAQEAQSVAQPEGEAAGSKKDAKELKKSQKKAEIIKNKAPKADLVIDEENDVEFLHHLRETIEYMMRIDSTRDCDIASFKDLAIRGCLIESVEVLKGKGKSKLNGFSALRKIAKAALYKNANLAPRPSDPDFLDGEQPVTEEEQAALATTAIEDLAITRATADEKAEEYISQIAAIQCHFVENNSMLPIMGRMCAAKALNNAMGRVAEIVQKQTVFESLKEAALAIAQAAIEEVRVVIPAEWDIVVDFIVKAKAQDKLDDIALTDWNKLLKLDNNLSNGSVYLDLLRVQLWMHMCSVLGLQWCTVREGADQQKQAKFLPQLVHQSLLEATGDLQSSVAQPFDFKAPEKLNSITREFIEYLGLRGKSEAGISKPVHWETWVAARVEESFSCHDVAISADGLGYKVKKARDLCVLQGATAAQMKHFIKNNIKKELKVSAQVDVFTNEKNKLLKEIMEAMDAEHAAELASEAVQSAPTQMILNRVALQTKPALKEPKSEKKKDKKAIQNGESDESDKQAAEKPLLRNWFTEVKERESAGNAWTSELMKKVISAAVSAKITEVMLTEGPCQPGCNLALDIKEEGAAKGTKKISVDIIRMNVPNATECKLPYWGKVVDGSVAQHMPRHSVMQLKLASGDGPDLWLDGAQFQNVKRSDFCPAWLITYAQPVDKDKDKDAVVQEPPKKKAKKSAQGVKYDPFDTHEVHYEPMPIEIHVNGEAHIFDYTRPYLKDVTGDGVHVYGIPCHRSAVDSDEMDIKKKAKAQKAASGFAAQ</sequence>
<gene>
    <name evidence="2" type="ORF">PCOR1329_LOCUS62749</name>
</gene>
<evidence type="ECO:0000313" key="2">
    <source>
        <dbReference type="EMBL" id="CAK0879278.1"/>
    </source>
</evidence>
<feature type="compositionally biased region" description="Basic and acidic residues" evidence="1">
    <location>
        <begin position="888"/>
        <end position="897"/>
    </location>
</feature>
<evidence type="ECO:0000256" key="1">
    <source>
        <dbReference type="SAM" id="MobiDB-lite"/>
    </source>
</evidence>
<proteinExistence type="predicted"/>